<dbReference type="InterPro" id="IPR001653">
    <property type="entry name" value="DAP_epimerase_DapF"/>
</dbReference>
<dbReference type="PANTHER" id="PTHR31689:SF0">
    <property type="entry name" value="DIAMINOPIMELATE EPIMERASE"/>
    <property type="match status" value="1"/>
</dbReference>
<feature type="active site" description="Proton acceptor" evidence="8">
    <location>
        <position position="201"/>
    </location>
</feature>
<comment type="catalytic activity">
    <reaction evidence="7 8">
        <text>(2S,6S)-2,6-diaminopimelate = meso-2,6-diaminopimelate</text>
        <dbReference type="Rhea" id="RHEA:15393"/>
        <dbReference type="ChEBI" id="CHEBI:57609"/>
        <dbReference type="ChEBI" id="CHEBI:57791"/>
        <dbReference type="EC" id="5.1.1.7"/>
    </reaction>
</comment>
<evidence type="ECO:0000256" key="8">
    <source>
        <dbReference type="HAMAP-Rule" id="MF_00197"/>
    </source>
</evidence>
<keyword evidence="4 8" id="KW-0028">Amino-acid biosynthesis</keyword>
<feature type="site" description="Could be important to modulate the pK values of the two catalytic cysteine residues" evidence="8">
    <location>
        <position position="191"/>
    </location>
</feature>
<gene>
    <name evidence="8" type="primary">dapF</name>
    <name evidence="10" type="ORF">BC962_2557</name>
</gene>
<evidence type="ECO:0000256" key="3">
    <source>
        <dbReference type="ARBA" id="ARBA00013080"/>
    </source>
</evidence>
<dbReference type="InterPro" id="IPR018510">
    <property type="entry name" value="DAP_epimerase_AS"/>
</dbReference>
<dbReference type="NCBIfam" id="TIGR00652">
    <property type="entry name" value="DapF"/>
    <property type="match status" value="1"/>
</dbReference>
<evidence type="ECO:0000256" key="4">
    <source>
        <dbReference type="ARBA" id="ARBA00022605"/>
    </source>
</evidence>
<dbReference type="Pfam" id="PF01678">
    <property type="entry name" value="DAP_epimerase"/>
    <property type="match status" value="2"/>
</dbReference>
<dbReference type="PROSITE" id="PS01326">
    <property type="entry name" value="DAP_EPIMERASE"/>
    <property type="match status" value="1"/>
</dbReference>
<accession>A0A495PJH2</accession>
<evidence type="ECO:0000256" key="9">
    <source>
        <dbReference type="PROSITE-ProRule" id="PRU10125"/>
    </source>
</evidence>
<evidence type="ECO:0000256" key="1">
    <source>
        <dbReference type="ARBA" id="ARBA00005196"/>
    </source>
</evidence>
<organism evidence="10 11">
    <name type="scientific">Gillisia mitskevichiae</name>
    <dbReference type="NCBI Taxonomy" id="270921"/>
    <lineage>
        <taxon>Bacteria</taxon>
        <taxon>Pseudomonadati</taxon>
        <taxon>Bacteroidota</taxon>
        <taxon>Flavobacteriia</taxon>
        <taxon>Flavobacteriales</taxon>
        <taxon>Flavobacteriaceae</taxon>
        <taxon>Gillisia</taxon>
    </lineage>
</organism>
<sequence length="262" mass="28863">MNIPFYKFHGTGNDFIMVDNRNDIFSKNNTNLVHELCHRRFGIGADGLILLENSDNASEDFKMVYYNSDGNQSSMCGNGGRCLVAFAKLLGVINEKATFNAIDGLHEATIDGDIVSLKMQDVLAKGINEDELFLDTGSPHHILFSEQVGDINVKQDGASIRYSEKYESSGGTNVNFVQQKDENTFLVRTYERGVEDETYSCGTGVTAVAIAVNATGKTDSNIVFLETPGGKLRVSFENNNGNYYNIWLTGPTAKVFKGEFEC</sequence>
<dbReference type="HAMAP" id="MF_00197">
    <property type="entry name" value="DAP_epimerase"/>
    <property type="match status" value="1"/>
</dbReference>
<feature type="binding site" evidence="8">
    <location>
        <begin position="191"/>
        <end position="192"/>
    </location>
    <ligand>
        <name>substrate</name>
    </ligand>
</feature>
<dbReference type="Gene3D" id="3.10.310.10">
    <property type="entry name" value="Diaminopimelate Epimerase, Chain A, domain 1"/>
    <property type="match status" value="2"/>
</dbReference>
<feature type="binding site" evidence="8">
    <location>
        <begin position="77"/>
        <end position="78"/>
    </location>
    <ligand>
        <name>substrate</name>
    </ligand>
</feature>
<feature type="active site" evidence="9">
    <location>
        <position position="76"/>
    </location>
</feature>
<comment type="function">
    <text evidence="8">Catalyzes the stereoinversion of LL-2,6-diaminopimelate (L,L-DAP) to meso-diaminopimelate (meso-DAP), a precursor of L-lysine and an essential component of the bacterial peptidoglycan.</text>
</comment>
<name>A0A495PJH2_9FLAO</name>
<comment type="pathway">
    <text evidence="1 8">Amino-acid biosynthesis; L-lysine biosynthesis via DAP pathway; DL-2,6-diaminopimelate from LL-2,6-diaminopimelate: step 1/1.</text>
</comment>
<keyword evidence="5 8" id="KW-0457">Lysine biosynthesis</keyword>
<comment type="subcellular location">
    <subcellularLocation>
        <location evidence="8">Cytoplasm</location>
    </subcellularLocation>
</comment>
<evidence type="ECO:0000256" key="6">
    <source>
        <dbReference type="ARBA" id="ARBA00023235"/>
    </source>
</evidence>
<keyword evidence="8" id="KW-0963">Cytoplasm</keyword>
<evidence type="ECO:0000256" key="5">
    <source>
        <dbReference type="ARBA" id="ARBA00023154"/>
    </source>
</evidence>
<feature type="active site" description="Proton donor" evidence="8">
    <location>
        <position position="76"/>
    </location>
</feature>
<evidence type="ECO:0000313" key="11">
    <source>
        <dbReference type="Proteomes" id="UP000276282"/>
    </source>
</evidence>
<dbReference type="Proteomes" id="UP000276282">
    <property type="component" value="Unassembled WGS sequence"/>
</dbReference>
<keyword evidence="11" id="KW-1185">Reference proteome</keyword>
<dbReference type="SUPFAM" id="SSF54506">
    <property type="entry name" value="Diaminopimelate epimerase-like"/>
    <property type="match status" value="2"/>
</dbReference>
<feature type="binding site" evidence="8">
    <location>
        <position position="13"/>
    </location>
    <ligand>
        <name>substrate</name>
    </ligand>
</feature>
<protein>
    <recommendedName>
        <fullName evidence="3 8">Diaminopimelate epimerase</fullName>
        <shortName evidence="8">DAP epimerase</shortName>
        <ecNumber evidence="3 8">5.1.1.7</ecNumber>
    </recommendedName>
    <alternativeName>
        <fullName evidence="8">PLP-independent amino acid racemase</fullName>
    </alternativeName>
</protein>
<feature type="site" description="Could be important to modulate the pK values of the two catalytic cysteine residues" evidence="8">
    <location>
        <position position="140"/>
    </location>
</feature>
<dbReference type="GO" id="GO:0009089">
    <property type="term" value="P:lysine biosynthetic process via diaminopimelate"/>
    <property type="evidence" value="ECO:0007669"/>
    <property type="project" value="UniProtKB-UniRule"/>
</dbReference>
<feature type="binding site" evidence="8">
    <location>
        <position position="173"/>
    </location>
    <ligand>
        <name>substrate</name>
    </ligand>
</feature>
<dbReference type="RefSeq" id="WP_121346370.1">
    <property type="nucleotide sequence ID" value="NZ_RBLG01000003.1"/>
</dbReference>
<reference evidence="10 11" key="1">
    <citation type="submission" date="2018-10" db="EMBL/GenBank/DDBJ databases">
        <title>Genomic Encyclopedia of Archaeal and Bacterial Type Strains, Phase II (KMG-II): from individual species to whole genera.</title>
        <authorList>
            <person name="Goeker M."/>
        </authorList>
    </citation>
    <scope>NUCLEOTIDE SEQUENCE [LARGE SCALE GENOMIC DNA]</scope>
    <source>
        <strain evidence="10 11">DSM 19839</strain>
    </source>
</reference>
<feature type="binding site" evidence="8">
    <location>
        <position position="67"/>
    </location>
    <ligand>
        <name>substrate</name>
    </ligand>
</feature>
<comment type="caution">
    <text evidence="10">The sequence shown here is derived from an EMBL/GenBank/DDBJ whole genome shotgun (WGS) entry which is preliminary data.</text>
</comment>
<comment type="subunit">
    <text evidence="8">Homodimer.</text>
</comment>
<dbReference type="GO" id="GO:0005829">
    <property type="term" value="C:cytosol"/>
    <property type="evidence" value="ECO:0007669"/>
    <property type="project" value="TreeGrafter"/>
</dbReference>
<evidence type="ECO:0000313" key="10">
    <source>
        <dbReference type="EMBL" id="RKS50783.1"/>
    </source>
</evidence>
<dbReference type="OrthoDB" id="9805408at2"/>
<keyword evidence="6 8" id="KW-0413">Isomerase</keyword>
<evidence type="ECO:0000256" key="7">
    <source>
        <dbReference type="ARBA" id="ARBA00051712"/>
    </source>
</evidence>
<proteinExistence type="inferred from homology"/>
<dbReference type="UniPathway" id="UPA00034">
    <property type="reaction ID" value="UER00025"/>
</dbReference>
<evidence type="ECO:0000256" key="2">
    <source>
        <dbReference type="ARBA" id="ARBA00010219"/>
    </source>
</evidence>
<dbReference type="GO" id="GO:0008837">
    <property type="term" value="F:diaminopimelate epimerase activity"/>
    <property type="evidence" value="ECO:0007669"/>
    <property type="project" value="UniProtKB-UniRule"/>
</dbReference>
<dbReference type="EC" id="5.1.1.7" evidence="3 8"/>
<comment type="similarity">
    <text evidence="2 8">Belongs to the diaminopimelate epimerase family.</text>
</comment>
<dbReference type="PANTHER" id="PTHR31689">
    <property type="entry name" value="DIAMINOPIMELATE EPIMERASE, CHLOROPLASTIC"/>
    <property type="match status" value="1"/>
</dbReference>
<feature type="binding site" evidence="8">
    <location>
        <begin position="202"/>
        <end position="203"/>
    </location>
    <ligand>
        <name>substrate</name>
    </ligand>
</feature>
<comment type="caution">
    <text evidence="8">Lacks conserved residue(s) required for the propagation of feature annotation.</text>
</comment>
<dbReference type="EMBL" id="RBLG01000003">
    <property type="protein sequence ID" value="RKS50783.1"/>
    <property type="molecule type" value="Genomic_DNA"/>
</dbReference>
<dbReference type="AlphaFoldDB" id="A0A495PJH2"/>